<dbReference type="PROSITE" id="PS51257">
    <property type="entry name" value="PROKAR_LIPOPROTEIN"/>
    <property type="match status" value="1"/>
</dbReference>
<dbReference type="EMBL" id="CP163435">
    <property type="protein sequence ID" value="XDQ23254.1"/>
    <property type="molecule type" value="Genomic_DNA"/>
</dbReference>
<dbReference type="RefSeq" id="WP_369228805.1">
    <property type="nucleotide sequence ID" value="NZ_CP163435.1"/>
</dbReference>
<feature type="compositionally biased region" description="Low complexity" evidence="1">
    <location>
        <begin position="40"/>
        <end position="62"/>
    </location>
</feature>
<gene>
    <name evidence="3" type="ORF">AB5J56_00275</name>
</gene>
<protein>
    <recommendedName>
        <fullName evidence="4">Secreted protein/lipoprotein</fullName>
    </recommendedName>
</protein>
<dbReference type="AlphaFoldDB" id="A0AB39P239"/>
<feature type="chain" id="PRO_5044218566" description="Secreted protein/lipoprotein" evidence="2">
    <location>
        <begin position="23"/>
        <end position="202"/>
    </location>
</feature>
<name>A0AB39P239_9ACTN</name>
<feature type="signal peptide" evidence="2">
    <location>
        <begin position="1"/>
        <end position="22"/>
    </location>
</feature>
<accession>A0AB39P239</accession>
<keyword evidence="2" id="KW-0732">Signal</keyword>
<organism evidence="3">
    <name type="scientific">Streptomyces sp. R21</name>
    <dbReference type="NCBI Taxonomy" id="3238627"/>
    <lineage>
        <taxon>Bacteria</taxon>
        <taxon>Bacillati</taxon>
        <taxon>Actinomycetota</taxon>
        <taxon>Actinomycetes</taxon>
        <taxon>Kitasatosporales</taxon>
        <taxon>Streptomycetaceae</taxon>
        <taxon>Streptomyces</taxon>
    </lineage>
</organism>
<evidence type="ECO:0008006" key="4">
    <source>
        <dbReference type="Google" id="ProtNLM"/>
    </source>
</evidence>
<evidence type="ECO:0000256" key="2">
    <source>
        <dbReference type="SAM" id="SignalP"/>
    </source>
</evidence>
<evidence type="ECO:0000256" key="1">
    <source>
        <dbReference type="SAM" id="MobiDB-lite"/>
    </source>
</evidence>
<evidence type="ECO:0000313" key="3">
    <source>
        <dbReference type="EMBL" id="XDQ23254.1"/>
    </source>
</evidence>
<reference evidence="3" key="1">
    <citation type="submission" date="2024-07" db="EMBL/GenBank/DDBJ databases">
        <authorList>
            <person name="Yu S.T."/>
        </authorList>
    </citation>
    <scope>NUCLEOTIDE SEQUENCE</scope>
    <source>
        <strain evidence="3">R21</strain>
    </source>
</reference>
<feature type="region of interest" description="Disordered" evidence="1">
    <location>
        <begin position="40"/>
        <end position="66"/>
    </location>
</feature>
<sequence length="202" mass="21750">MKRRAHQTLHSAVRFRNRTATALGLCAVLAVSACSSSNDNDGAAAATSRSAASTPAPSTSSADPQAVAKQQVLDAYQHYWDEKTAAYAKASMAGTDLKTYAKGNALGLAQSDLKNMETAGQATKGHPRITPHVSSLDLAKKVPLAKITDCVDVSTWKLINTKTNSEVELPKQRRTKYVSHVTAELWGKQWVILDVKPEDRAC</sequence>
<proteinExistence type="predicted"/>